<evidence type="ECO:0000259" key="5">
    <source>
        <dbReference type="Pfam" id="PF07992"/>
    </source>
</evidence>
<reference evidence="7" key="1">
    <citation type="submission" date="2020-10" db="EMBL/GenBank/DDBJ databases">
        <title>Diversity and distribution of actinomycetes associated with coral in the coast of Hainan.</title>
        <authorList>
            <person name="Li F."/>
        </authorList>
    </citation>
    <scope>NUCLEOTIDE SEQUENCE</scope>
    <source>
        <strain evidence="7">HNM0983</strain>
    </source>
</reference>
<proteinExistence type="predicted"/>
<comment type="cofactor">
    <cofactor evidence="1">
        <name>FAD</name>
        <dbReference type="ChEBI" id="CHEBI:57692"/>
    </cofactor>
</comment>
<feature type="domain" description="Reductase C-terminal" evidence="6">
    <location>
        <begin position="323"/>
        <end position="408"/>
    </location>
</feature>
<comment type="caution">
    <text evidence="7">The sequence shown here is derived from an EMBL/GenBank/DDBJ whole genome shotgun (WGS) entry which is preliminary data.</text>
</comment>
<gene>
    <name evidence="7" type="ORF">IQ251_11825</name>
</gene>
<dbReference type="PANTHER" id="PTHR43557:SF2">
    <property type="entry name" value="RIESKE DOMAIN-CONTAINING PROTEIN-RELATED"/>
    <property type="match status" value="1"/>
</dbReference>
<dbReference type="PRINTS" id="PR00368">
    <property type="entry name" value="FADPNR"/>
</dbReference>
<evidence type="ECO:0000256" key="3">
    <source>
        <dbReference type="ARBA" id="ARBA00022827"/>
    </source>
</evidence>
<dbReference type="PRINTS" id="PR00411">
    <property type="entry name" value="PNDRDTASEI"/>
</dbReference>
<dbReference type="InterPro" id="IPR016156">
    <property type="entry name" value="FAD/NAD-linked_Rdtase_dimer_sf"/>
</dbReference>
<keyword evidence="3" id="KW-0274">FAD</keyword>
<dbReference type="Proteomes" id="UP000598360">
    <property type="component" value="Unassembled WGS sequence"/>
</dbReference>
<dbReference type="SUPFAM" id="SSF55424">
    <property type="entry name" value="FAD/NAD-linked reductases, dimerisation (C-terminal) domain"/>
    <property type="match status" value="1"/>
</dbReference>
<evidence type="ECO:0000313" key="8">
    <source>
        <dbReference type="Proteomes" id="UP000598360"/>
    </source>
</evidence>
<dbReference type="GO" id="GO:0016651">
    <property type="term" value="F:oxidoreductase activity, acting on NAD(P)H"/>
    <property type="evidence" value="ECO:0007669"/>
    <property type="project" value="TreeGrafter"/>
</dbReference>
<dbReference type="InterPro" id="IPR050446">
    <property type="entry name" value="FAD-oxidoreductase/Apoptosis"/>
</dbReference>
<feature type="domain" description="FAD/NAD(P)-binding" evidence="5">
    <location>
        <begin position="7"/>
        <end position="303"/>
    </location>
</feature>
<dbReference type="AlphaFoldDB" id="A0A929BB58"/>
<keyword evidence="4" id="KW-0560">Oxidoreductase</keyword>
<dbReference type="PANTHER" id="PTHR43557">
    <property type="entry name" value="APOPTOSIS-INDUCING FACTOR 1"/>
    <property type="match status" value="1"/>
</dbReference>
<dbReference type="InterPro" id="IPR023753">
    <property type="entry name" value="FAD/NAD-binding_dom"/>
</dbReference>
<keyword evidence="8" id="KW-1185">Reference proteome</keyword>
<organism evidence="7 8">
    <name type="scientific">Saccharopolyspora montiporae</name>
    <dbReference type="NCBI Taxonomy" id="2781240"/>
    <lineage>
        <taxon>Bacteria</taxon>
        <taxon>Bacillati</taxon>
        <taxon>Actinomycetota</taxon>
        <taxon>Actinomycetes</taxon>
        <taxon>Pseudonocardiales</taxon>
        <taxon>Pseudonocardiaceae</taxon>
        <taxon>Saccharopolyspora</taxon>
    </lineage>
</organism>
<dbReference type="Gene3D" id="3.50.50.60">
    <property type="entry name" value="FAD/NAD(P)-binding domain"/>
    <property type="match status" value="2"/>
</dbReference>
<sequence length="411" mass="43807">MSVTETFVIVGGGLAGAKGAQALRERGFRGRIALIGDERHEPYERPPLSKEYLLGDAGFDSALARPSRWYADNGVDLLLGVRAERIDRARRQVVLSSGDPVDYDKLLLATGSQPRSLPVPGADATGVLHLRRIEDSDEIKRTLAEVDRLVVVGAGWIGLEVAAAARLAGVEVVVVETEELPLVRLLGTAMGRMFAELHRAHGVDFRFGSAVSEVTTSGGQVTGVRLTDGSAISTPAVLLAVGAEPDGVLAADAGLRVDNGVIADASLRTADPHIAVAGDVANAYHPRLHRQLRVEHWANALHQPAVAAASMLGGDLVYDRLPYFFTDQYDLGMEFLGHTGAGEFDQVVVRGDLPGREFIAFWLSEGRVRAGMNVNVWDVTDQIGALITSGAPIDPESLQDPSAPLEQLVPA</sequence>
<evidence type="ECO:0000256" key="2">
    <source>
        <dbReference type="ARBA" id="ARBA00022630"/>
    </source>
</evidence>
<dbReference type="SUPFAM" id="SSF51905">
    <property type="entry name" value="FAD/NAD(P)-binding domain"/>
    <property type="match status" value="2"/>
</dbReference>
<dbReference type="Pfam" id="PF07992">
    <property type="entry name" value="Pyr_redox_2"/>
    <property type="match status" value="1"/>
</dbReference>
<accession>A0A929BB58</accession>
<evidence type="ECO:0000256" key="1">
    <source>
        <dbReference type="ARBA" id="ARBA00001974"/>
    </source>
</evidence>
<dbReference type="GO" id="GO:0005737">
    <property type="term" value="C:cytoplasm"/>
    <property type="evidence" value="ECO:0007669"/>
    <property type="project" value="TreeGrafter"/>
</dbReference>
<keyword evidence="2" id="KW-0285">Flavoprotein</keyword>
<dbReference type="RefSeq" id="WP_193928562.1">
    <property type="nucleotide sequence ID" value="NZ_JADEYC010000018.1"/>
</dbReference>
<dbReference type="InterPro" id="IPR036188">
    <property type="entry name" value="FAD/NAD-bd_sf"/>
</dbReference>
<protein>
    <submittedName>
        <fullName evidence="7">FAD-dependent oxidoreductase</fullName>
    </submittedName>
</protein>
<evidence type="ECO:0000259" key="6">
    <source>
        <dbReference type="Pfam" id="PF14759"/>
    </source>
</evidence>
<dbReference type="Gene3D" id="3.30.390.30">
    <property type="match status" value="1"/>
</dbReference>
<dbReference type="InterPro" id="IPR028202">
    <property type="entry name" value="Reductase_C"/>
</dbReference>
<dbReference type="EMBL" id="JADEYC010000018">
    <property type="protein sequence ID" value="MBE9375130.1"/>
    <property type="molecule type" value="Genomic_DNA"/>
</dbReference>
<evidence type="ECO:0000313" key="7">
    <source>
        <dbReference type="EMBL" id="MBE9375130.1"/>
    </source>
</evidence>
<dbReference type="Pfam" id="PF14759">
    <property type="entry name" value="Reductase_C"/>
    <property type="match status" value="1"/>
</dbReference>
<evidence type="ECO:0000256" key="4">
    <source>
        <dbReference type="ARBA" id="ARBA00023002"/>
    </source>
</evidence>
<name>A0A929BB58_9PSEU</name>